<evidence type="ECO:0000259" key="12">
    <source>
        <dbReference type="PROSITE" id="PS50011"/>
    </source>
</evidence>
<evidence type="ECO:0000256" key="9">
    <source>
        <dbReference type="ARBA" id="ARBA00023180"/>
    </source>
</evidence>
<keyword evidence="9" id="KW-0325">Glycoprotein</keyword>
<dbReference type="InterPro" id="IPR011009">
    <property type="entry name" value="Kinase-like_dom_sf"/>
</dbReference>
<accession>A0AAV2DXJ3</accession>
<evidence type="ECO:0000256" key="2">
    <source>
        <dbReference type="ARBA" id="ARBA00022527"/>
    </source>
</evidence>
<dbReference type="Proteomes" id="UP001497516">
    <property type="component" value="Chromosome 3"/>
</dbReference>
<reference evidence="13 14" key="1">
    <citation type="submission" date="2024-04" db="EMBL/GenBank/DDBJ databases">
        <authorList>
            <person name="Fracassetti M."/>
        </authorList>
    </citation>
    <scope>NUCLEOTIDE SEQUENCE [LARGE SCALE GENOMIC DNA]</scope>
</reference>
<protein>
    <recommendedName>
        <fullName evidence="1">non-specific serine/threonine protein kinase</fullName>
        <ecNumber evidence="1">2.7.11.1</ecNumber>
    </recommendedName>
</protein>
<keyword evidence="5" id="KW-0547">Nucleotide-binding</keyword>
<dbReference type="GO" id="GO:0005886">
    <property type="term" value="C:plasma membrane"/>
    <property type="evidence" value="ECO:0007669"/>
    <property type="project" value="TreeGrafter"/>
</dbReference>
<dbReference type="GO" id="GO:0004674">
    <property type="term" value="F:protein serine/threonine kinase activity"/>
    <property type="evidence" value="ECO:0007669"/>
    <property type="project" value="UniProtKB-KW"/>
</dbReference>
<evidence type="ECO:0000256" key="11">
    <source>
        <dbReference type="ARBA" id="ARBA00048679"/>
    </source>
</evidence>
<evidence type="ECO:0000256" key="8">
    <source>
        <dbReference type="ARBA" id="ARBA00023157"/>
    </source>
</evidence>
<keyword evidence="8" id="KW-1015">Disulfide bond</keyword>
<dbReference type="PANTHER" id="PTHR27002">
    <property type="entry name" value="RECEPTOR-LIKE SERINE/THREONINE-PROTEIN KINASE SD1-8"/>
    <property type="match status" value="1"/>
</dbReference>
<comment type="catalytic activity">
    <reaction evidence="10">
        <text>L-threonyl-[protein] + ATP = O-phospho-L-threonyl-[protein] + ADP + H(+)</text>
        <dbReference type="Rhea" id="RHEA:46608"/>
        <dbReference type="Rhea" id="RHEA-COMP:11060"/>
        <dbReference type="Rhea" id="RHEA-COMP:11605"/>
        <dbReference type="ChEBI" id="CHEBI:15378"/>
        <dbReference type="ChEBI" id="CHEBI:30013"/>
        <dbReference type="ChEBI" id="CHEBI:30616"/>
        <dbReference type="ChEBI" id="CHEBI:61977"/>
        <dbReference type="ChEBI" id="CHEBI:456216"/>
        <dbReference type="EC" id="2.7.11.1"/>
    </reaction>
</comment>
<keyword evidence="2" id="KW-0723">Serine/threonine-protein kinase</keyword>
<keyword evidence="7" id="KW-0067">ATP-binding</keyword>
<dbReference type="SMART" id="SM00220">
    <property type="entry name" value="S_TKc"/>
    <property type="match status" value="1"/>
</dbReference>
<dbReference type="InterPro" id="IPR021820">
    <property type="entry name" value="S-locus_recpt_kinase_C"/>
</dbReference>
<evidence type="ECO:0000256" key="10">
    <source>
        <dbReference type="ARBA" id="ARBA00047899"/>
    </source>
</evidence>
<feature type="domain" description="Protein kinase" evidence="12">
    <location>
        <begin position="1"/>
        <end position="200"/>
    </location>
</feature>
<evidence type="ECO:0000256" key="1">
    <source>
        <dbReference type="ARBA" id="ARBA00012513"/>
    </source>
</evidence>
<proteinExistence type="predicted"/>
<dbReference type="PANTHER" id="PTHR27002:SF926">
    <property type="entry name" value="OS07G0535800 PROTEIN"/>
    <property type="match status" value="1"/>
</dbReference>
<evidence type="ECO:0000256" key="7">
    <source>
        <dbReference type="ARBA" id="ARBA00022840"/>
    </source>
</evidence>
<evidence type="ECO:0000313" key="13">
    <source>
        <dbReference type="EMBL" id="CAL1378055.1"/>
    </source>
</evidence>
<keyword evidence="4" id="KW-0732">Signal</keyword>
<keyword evidence="6" id="KW-0418">Kinase</keyword>
<dbReference type="EMBL" id="OZ034816">
    <property type="protein sequence ID" value="CAL1378055.1"/>
    <property type="molecule type" value="Genomic_DNA"/>
</dbReference>
<dbReference type="PROSITE" id="PS00108">
    <property type="entry name" value="PROTEIN_KINASE_ST"/>
    <property type="match status" value="1"/>
</dbReference>
<evidence type="ECO:0000313" key="14">
    <source>
        <dbReference type="Proteomes" id="UP001497516"/>
    </source>
</evidence>
<evidence type="ECO:0000256" key="6">
    <source>
        <dbReference type="ARBA" id="ARBA00022777"/>
    </source>
</evidence>
<comment type="catalytic activity">
    <reaction evidence="11">
        <text>L-seryl-[protein] + ATP = O-phospho-L-seryl-[protein] + ADP + H(+)</text>
        <dbReference type="Rhea" id="RHEA:17989"/>
        <dbReference type="Rhea" id="RHEA-COMP:9863"/>
        <dbReference type="Rhea" id="RHEA-COMP:11604"/>
        <dbReference type="ChEBI" id="CHEBI:15378"/>
        <dbReference type="ChEBI" id="CHEBI:29999"/>
        <dbReference type="ChEBI" id="CHEBI:30616"/>
        <dbReference type="ChEBI" id="CHEBI:83421"/>
        <dbReference type="ChEBI" id="CHEBI:456216"/>
        <dbReference type="EC" id="2.7.11.1"/>
    </reaction>
</comment>
<sequence>MPNNSLVFVLFDSERKSVLDWRKRFNIIDGIAQGLLYLHKYSRLRVIHRDLKASNILLDDDMNPKISDFSMARILCLSESEANTKRVVGTYGYMAPEYAMHGVVSTKIDVFSLGVLLLEIVSGRKNNGFYHPEEPITLIGYAWQLWKEGQGLQLLDQTLGDCNTHNVLRCIHIGLLCVQDQPTDRPTMSDVVAMLSNETLELPDPKQPAFFASAVVEEIDGLELNDQNCSRNTVTITVMQAR</sequence>
<dbReference type="InterPro" id="IPR008271">
    <property type="entry name" value="Ser/Thr_kinase_AS"/>
</dbReference>
<evidence type="ECO:0000256" key="5">
    <source>
        <dbReference type="ARBA" id="ARBA00022741"/>
    </source>
</evidence>
<dbReference type="PROSITE" id="PS50011">
    <property type="entry name" value="PROTEIN_KINASE_DOM"/>
    <property type="match status" value="1"/>
</dbReference>
<gene>
    <name evidence="13" type="ORF">LTRI10_LOCUS19661</name>
</gene>
<dbReference type="EC" id="2.7.11.1" evidence="1"/>
<keyword evidence="3" id="KW-0808">Transferase</keyword>
<dbReference type="FunFam" id="1.10.510.10:FF:000060">
    <property type="entry name" value="G-type lectin S-receptor-like serine/threonine-protein kinase"/>
    <property type="match status" value="1"/>
</dbReference>
<evidence type="ECO:0000256" key="4">
    <source>
        <dbReference type="ARBA" id="ARBA00022729"/>
    </source>
</evidence>
<dbReference type="Pfam" id="PF00069">
    <property type="entry name" value="Pkinase"/>
    <property type="match status" value="1"/>
</dbReference>
<evidence type="ECO:0000256" key="3">
    <source>
        <dbReference type="ARBA" id="ARBA00022679"/>
    </source>
</evidence>
<dbReference type="Gene3D" id="1.10.510.10">
    <property type="entry name" value="Transferase(Phosphotransferase) domain 1"/>
    <property type="match status" value="1"/>
</dbReference>
<keyword evidence="14" id="KW-1185">Reference proteome</keyword>
<dbReference type="InterPro" id="IPR000719">
    <property type="entry name" value="Prot_kinase_dom"/>
</dbReference>
<dbReference type="AlphaFoldDB" id="A0AAV2DXJ3"/>
<dbReference type="Pfam" id="PF11883">
    <property type="entry name" value="DUF3403"/>
    <property type="match status" value="1"/>
</dbReference>
<dbReference type="SUPFAM" id="SSF56112">
    <property type="entry name" value="Protein kinase-like (PK-like)"/>
    <property type="match status" value="1"/>
</dbReference>
<dbReference type="GO" id="GO:0005524">
    <property type="term" value="F:ATP binding"/>
    <property type="evidence" value="ECO:0007669"/>
    <property type="project" value="UniProtKB-KW"/>
</dbReference>
<name>A0AAV2DXJ3_9ROSI</name>
<organism evidence="13 14">
    <name type="scientific">Linum trigynum</name>
    <dbReference type="NCBI Taxonomy" id="586398"/>
    <lineage>
        <taxon>Eukaryota</taxon>
        <taxon>Viridiplantae</taxon>
        <taxon>Streptophyta</taxon>
        <taxon>Embryophyta</taxon>
        <taxon>Tracheophyta</taxon>
        <taxon>Spermatophyta</taxon>
        <taxon>Magnoliopsida</taxon>
        <taxon>eudicotyledons</taxon>
        <taxon>Gunneridae</taxon>
        <taxon>Pentapetalae</taxon>
        <taxon>rosids</taxon>
        <taxon>fabids</taxon>
        <taxon>Malpighiales</taxon>
        <taxon>Linaceae</taxon>
        <taxon>Linum</taxon>
    </lineage>
</organism>